<keyword evidence="5" id="KW-1185">Reference proteome</keyword>
<feature type="compositionally biased region" description="Low complexity" evidence="2">
    <location>
        <begin position="56"/>
        <end position="66"/>
    </location>
</feature>
<dbReference type="Gene3D" id="1.10.260.40">
    <property type="entry name" value="lambda repressor-like DNA-binding domains"/>
    <property type="match status" value="1"/>
</dbReference>
<evidence type="ECO:0000259" key="3">
    <source>
        <dbReference type="PROSITE" id="PS50943"/>
    </source>
</evidence>
<dbReference type="InterPro" id="IPR010982">
    <property type="entry name" value="Lambda_DNA-bd_dom_sf"/>
</dbReference>
<organism evidence="4 5">
    <name type="scientific">Cupriavidus plantarum</name>
    <dbReference type="NCBI Taxonomy" id="942865"/>
    <lineage>
        <taxon>Bacteria</taxon>
        <taxon>Pseudomonadati</taxon>
        <taxon>Pseudomonadota</taxon>
        <taxon>Betaproteobacteria</taxon>
        <taxon>Burkholderiales</taxon>
        <taxon>Burkholderiaceae</taxon>
        <taxon>Cupriavidus</taxon>
    </lineage>
</organism>
<dbReference type="InterPro" id="IPR011051">
    <property type="entry name" value="RmlC_Cupin_sf"/>
</dbReference>
<dbReference type="InterPro" id="IPR013096">
    <property type="entry name" value="Cupin_2"/>
</dbReference>
<dbReference type="InterPro" id="IPR050807">
    <property type="entry name" value="TransReg_Diox_bact_type"/>
</dbReference>
<feature type="compositionally biased region" description="Low complexity" evidence="2">
    <location>
        <begin position="1"/>
        <end position="34"/>
    </location>
</feature>
<evidence type="ECO:0000256" key="2">
    <source>
        <dbReference type="SAM" id="MobiDB-lite"/>
    </source>
</evidence>
<keyword evidence="1" id="KW-0238">DNA-binding</keyword>
<name>A0A316EYZ8_9BURK</name>
<dbReference type="SMART" id="SM00530">
    <property type="entry name" value="HTH_XRE"/>
    <property type="match status" value="1"/>
</dbReference>
<feature type="domain" description="HTH cro/C1-type" evidence="3">
    <location>
        <begin position="74"/>
        <end position="128"/>
    </location>
</feature>
<sequence length="245" mass="25411">MPTAKSATQSATKSATKSATTSAAAPAAKKLASKQVASKKVTSKEAPTGAVRRKPSAPAAASAPSPTATLGLRLKHARLVGGLTLLQVARKADCSESLLSKLERGLATPSLAMLHRLAVALDTNIAALTSEEAPLDSPIRRAGERHVIRAGGIALERLVLPQRGGLLQANIHIVSPGEASDGQIVHAGEEVGYVLEGTLELMLGDETYLIEAGDAFHFPSHVAHGYRNVGTGIARVLWVNSPATF</sequence>
<comment type="caution">
    <text evidence="4">The sequence shown here is derived from an EMBL/GenBank/DDBJ whole genome shotgun (WGS) entry which is preliminary data.</text>
</comment>
<dbReference type="AlphaFoldDB" id="A0A316EYZ8"/>
<proteinExistence type="predicted"/>
<evidence type="ECO:0000256" key="1">
    <source>
        <dbReference type="ARBA" id="ARBA00023125"/>
    </source>
</evidence>
<dbReference type="Pfam" id="PF07883">
    <property type="entry name" value="Cupin_2"/>
    <property type="match status" value="1"/>
</dbReference>
<dbReference type="PROSITE" id="PS50943">
    <property type="entry name" value="HTH_CROC1"/>
    <property type="match status" value="1"/>
</dbReference>
<dbReference type="InterPro" id="IPR001387">
    <property type="entry name" value="Cro/C1-type_HTH"/>
</dbReference>
<dbReference type="Pfam" id="PF13560">
    <property type="entry name" value="HTH_31"/>
    <property type="match status" value="1"/>
</dbReference>
<feature type="region of interest" description="Disordered" evidence="2">
    <location>
        <begin position="1"/>
        <end position="66"/>
    </location>
</feature>
<dbReference type="PANTHER" id="PTHR46797">
    <property type="entry name" value="HTH-TYPE TRANSCRIPTIONAL REGULATOR"/>
    <property type="match status" value="1"/>
</dbReference>
<reference evidence="4 5" key="1">
    <citation type="submission" date="2018-05" db="EMBL/GenBank/DDBJ databases">
        <title>Genomic Encyclopedia of Type Strains, Phase IV (KMG-V): Genome sequencing to study the core and pangenomes of soil and plant-associated prokaryotes.</title>
        <authorList>
            <person name="Whitman W."/>
        </authorList>
    </citation>
    <scope>NUCLEOTIDE SEQUENCE [LARGE SCALE GENOMIC DNA]</scope>
    <source>
        <strain evidence="4 5">SLV-132</strain>
    </source>
</reference>
<dbReference type="EMBL" id="QGGT01000001">
    <property type="protein sequence ID" value="PWK36579.1"/>
    <property type="molecule type" value="Genomic_DNA"/>
</dbReference>
<dbReference type="PANTHER" id="PTHR46797:SF2">
    <property type="entry name" value="TRANSCRIPTIONAL REGULATOR"/>
    <property type="match status" value="1"/>
</dbReference>
<dbReference type="InterPro" id="IPR014710">
    <property type="entry name" value="RmlC-like_jellyroll"/>
</dbReference>
<dbReference type="GO" id="GO:0003700">
    <property type="term" value="F:DNA-binding transcription factor activity"/>
    <property type="evidence" value="ECO:0007669"/>
    <property type="project" value="TreeGrafter"/>
</dbReference>
<gene>
    <name evidence="4" type="ORF">C7419_101437</name>
</gene>
<dbReference type="Gene3D" id="2.60.120.10">
    <property type="entry name" value="Jelly Rolls"/>
    <property type="match status" value="1"/>
</dbReference>
<dbReference type="SUPFAM" id="SSF51182">
    <property type="entry name" value="RmlC-like cupins"/>
    <property type="match status" value="1"/>
</dbReference>
<protein>
    <submittedName>
        <fullName evidence="4">XRE family transcriptional regulator</fullName>
    </submittedName>
</protein>
<dbReference type="Proteomes" id="UP000245754">
    <property type="component" value="Unassembled WGS sequence"/>
</dbReference>
<evidence type="ECO:0000313" key="5">
    <source>
        <dbReference type="Proteomes" id="UP000245754"/>
    </source>
</evidence>
<dbReference type="CDD" id="cd00093">
    <property type="entry name" value="HTH_XRE"/>
    <property type="match status" value="1"/>
</dbReference>
<accession>A0A316EYZ8</accession>
<dbReference type="GO" id="GO:0005829">
    <property type="term" value="C:cytosol"/>
    <property type="evidence" value="ECO:0007669"/>
    <property type="project" value="TreeGrafter"/>
</dbReference>
<dbReference type="SUPFAM" id="SSF47413">
    <property type="entry name" value="lambda repressor-like DNA-binding domains"/>
    <property type="match status" value="1"/>
</dbReference>
<evidence type="ECO:0000313" key="4">
    <source>
        <dbReference type="EMBL" id="PWK36579.1"/>
    </source>
</evidence>
<dbReference type="GO" id="GO:0003677">
    <property type="term" value="F:DNA binding"/>
    <property type="evidence" value="ECO:0007669"/>
    <property type="project" value="UniProtKB-KW"/>
</dbReference>
<dbReference type="CDD" id="cd02209">
    <property type="entry name" value="cupin_XRE_C"/>
    <property type="match status" value="1"/>
</dbReference>